<comment type="caution">
    <text evidence="1">The sequence shown here is derived from an EMBL/GenBank/DDBJ whole genome shotgun (WGS) entry which is preliminary data.</text>
</comment>
<keyword evidence="2" id="KW-1185">Reference proteome</keyword>
<name>A0ABR4JD54_9EURO</name>
<organism evidence="1 2">
    <name type="scientific">Aspergillus pseudoustus</name>
    <dbReference type="NCBI Taxonomy" id="1810923"/>
    <lineage>
        <taxon>Eukaryota</taxon>
        <taxon>Fungi</taxon>
        <taxon>Dikarya</taxon>
        <taxon>Ascomycota</taxon>
        <taxon>Pezizomycotina</taxon>
        <taxon>Eurotiomycetes</taxon>
        <taxon>Eurotiomycetidae</taxon>
        <taxon>Eurotiales</taxon>
        <taxon>Aspergillaceae</taxon>
        <taxon>Aspergillus</taxon>
        <taxon>Aspergillus subgen. Nidulantes</taxon>
    </lineage>
</organism>
<proteinExistence type="predicted"/>
<dbReference type="Proteomes" id="UP001610446">
    <property type="component" value="Unassembled WGS sequence"/>
</dbReference>
<evidence type="ECO:0000313" key="2">
    <source>
        <dbReference type="Proteomes" id="UP001610446"/>
    </source>
</evidence>
<gene>
    <name evidence="1" type="ORF">BJY01DRAFT_221424</name>
</gene>
<evidence type="ECO:0000313" key="1">
    <source>
        <dbReference type="EMBL" id="KAL2836923.1"/>
    </source>
</evidence>
<accession>A0ABR4JD54</accession>
<sequence length="55" mass="6358">MCIDKRLQPPTRALFSSETYAPGKRNMERLTSYRTHTKILFRPSQFATLPVDGTE</sequence>
<protein>
    <submittedName>
        <fullName evidence="1">Uncharacterized protein</fullName>
    </submittedName>
</protein>
<reference evidence="1 2" key="1">
    <citation type="submission" date="2024-07" db="EMBL/GenBank/DDBJ databases">
        <title>Section-level genome sequencing and comparative genomics of Aspergillus sections Usti and Cavernicolus.</title>
        <authorList>
            <consortium name="Lawrence Berkeley National Laboratory"/>
            <person name="Nybo J.L."/>
            <person name="Vesth T.C."/>
            <person name="Theobald S."/>
            <person name="Frisvad J.C."/>
            <person name="Larsen T.O."/>
            <person name="Kjaerboelling I."/>
            <person name="Rothschild-Mancinelli K."/>
            <person name="Lyhne E.K."/>
            <person name="Kogle M.E."/>
            <person name="Barry K."/>
            <person name="Clum A."/>
            <person name="Na H."/>
            <person name="Ledsgaard L."/>
            <person name="Lin J."/>
            <person name="Lipzen A."/>
            <person name="Kuo A."/>
            <person name="Riley R."/>
            <person name="Mondo S."/>
            <person name="Labutti K."/>
            <person name="Haridas S."/>
            <person name="Pangalinan J."/>
            <person name="Salamov A.A."/>
            <person name="Simmons B.A."/>
            <person name="Magnuson J.K."/>
            <person name="Chen J."/>
            <person name="Drula E."/>
            <person name="Henrissat B."/>
            <person name="Wiebenga A."/>
            <person name="Lubbers R.J."/>
            <person name="Gomes A.C."/>
            <person name="Makela M.R."/>
            <person name="Stajich J."/>
            <person name="Grigoriev I.V."/>
            <person name="Mortensen U.H."/>
            <person name="De Vries R.P."/>
            <person name="Baker S.E."/>
            <person name="Andersen M.R."/>
        </authorList>
    </citation>
    <scope>NUCLEOTIDE SEQUENCE [LARGE SCALE GENOMIC DNA]</scope>
    <source>
        <strain evidence="1 2">CBS 123904</strain>
    </source>
</reference>
<dbReference type="EMBL" id="JBFXLU010000169">
    <property type="protein sequence ID" value="KAL2836923.1"/>
    <property type="molecule type" value="Genomic_DNA"/>
</dbReference>